<comment type="subcellular location">
    <subcellularLocation>
        <location evidence="1">Nucleus</location>
    </subcellularLocation>
</comment>
<keyword evidence="5" id="KW-0539">Nucleus</keyword>
<evidence type="ECO:0000256" key="2">
    <source>
        <dbReference type="ARBA" id="ARBA00022491"/>
    </source>
</evidence>
<evidence type="ECO:0000256" key="1">
    <source>
        <dbReference type="ARBA" id="ARBA00004123"/>
    </source>
</evidence>
<dbReference type="GO" id="GO:0045746">
    <property type="term" value="P:negative regulation of Notch signaling pathway"/>
    <property type="evidence" value="ECO:0007669"/>
    <property type="project" value="InterPro"/>
</dbReference>
<keyword evidence="4" id="KW-0804">Transcription</keyword>
<dbReference type="GO" id="GO:0003677">
    <property type="term" value="F:DNA binding"/>
    <property type="evidence" value="ECO:0007669"/>
    <property type="project" value="InterPro"/>
</dbReference>
<feature type="domain" description="BEN" evidence="7">
    <location>
        <begin position="229"/>
        <end position="325"/>
    </location>
</feature>
<keyword evidence="2" id="KW-0678">Repressor</keyword>
<evidence type="ECO:0000256" key="4">
    <source>
        <dbReference type="ARBA" id="ARBA00023163"/>
    </source>
</evidence>
<evidence type="ECO:0000256" key="5">
    <source>
        <dbReference type="ARBA" id="ARBA00023242"/>
    </source>
</evidence>
<feature type="region of interest" description="Disordered" evidence="6">
    <location>
        <begin position="1"/>
        <end position="20"/>
    </location>
</feature>
<proteinExistence type="predicted"/>
<dbReference type="Gene3D" id="1.10.10.2590">
    <property type="entry name" value="BEN domain"/>
    <property type="match status" value="1"/>
</dbReference>
<dbReference type="PANTHER" id="PTHR35346:SF1">
    <property type="entry name" value="BEN DOMAIN-CONTAINING PROTEIN 6"/>
    <property type="match status" value="1"/>
</dbReference>
<dbReference type="InterPro" id="IPR018379">
    <property type="entry name" value="BEN_domain"/>
</dbReference>
<dbReference type="GO" id="GO:0045666">
    <property type="term" value="P:positive regulation of neuron differentiation"/>
    <property type="evidence" value="ECO:0007669"/>
    <property type="project" value="InterPro"/>
</dbReference>
<accession>A0A8S0ZF41</accession>
<comment type="caution">
    <text evidence="8">The sequence shown here is derived from an EMBL/GenBank/DDBJ whole genome shotgun (WGS) entry which is preliminary data.</text>
</comment>
<dbReference type="Pfam" id="PF10523">
    <property type="entry name" value="BEN"/>
    <property type="match status" value="1"/>
</dbReference>
<name>A0A8S0ZF41_ARCPL</name>
<gene>
    <name evidence="8" type="ORF">APLA_LOCUS4371</name>
</gene>
<dbReference type="EMBL" id="CADEBC010000428">
    <property type="protein sequence ID" value="CAB3230834.1"/>
    <property type="molecule type" value="Genomic_DNA"/>
</dbReference>
<dbReference type="InterPro" id="IPR037496">
    <property type="entry name" value="BEND6-like"/>
</dbReference>
<dbReference type="PANTHER" id="PTHR35346">
    <property type="entry name" value="BEN DOMAIN-CONTAINING PROTEIN 6"/>
    <property type="match status" value="1"/>
</dbReference>
<dbReference type="AlphaFoldDB" id="A0A8S0ZF41"/>
<organism evidence="8 9">
    <name type="scientific">Arctia plantaginis</name>
    <name type="common">Wood tiger moth</name>
    <name type="synonym">Phalaena plantaginis</name>
    <dbReference type="NCBI Taxonomy" id="874455"/>
    <lineage>
        <taxon>Eukaryota</taxon>
        <taxon>Metazoa</taxon>
        <taxon>Ecdysozoa</taxon>
        <taxon>Arthropoda</taxon>
        <taxon>Hexapoda</taxon>
        <taxon>Insecta</taxon>
        <taxon>Pterygota</taxon>
        <taxon>Neoptera</taxon>
        <taxon>Endopterygota</taxon>
        <taxon>Lepidoptera</taxon>
        <taxon>Glossata</taxon>
        <taxon>Ditrysia</taxon>
        <taxon>Noctuoidea</taxon>
        <taxon>Erebidae</taxon>
        <taxon>Arctiinae</taxon>
        <taxon>Arctia</taxon>
    </lineage>
</organism>
<dbReference type="Proteomes" id="UP000494106">
    <property type="component" value="Unassembled WGS sequence"/>
</dbReference>
<dbReference type="GO" id="GO:0005634">
    <property type="term" value="C:nucleus"/>
    <property type="evidence" value="ECO:0007669"/>
    <property type="project" value="UniProtKB-SubCell"/>
</dbReference>
<evidence type="ECO:0000256" key="3">
    <source>
        <dbReference type="ARBA" id="ARBA00023015"/>
    </source>
</evidence>
<dbReference type="GO" id="GO:0003714">
    <property type="term" value="F:transcription corepressor activity"/>
    <property type="evidence" value="ECO:0007669"/>
    <property type="project" value="InterPro"/>
</dbReference>
<evidence type="ECO:0000259" key="7">
    <source>
        <dbReference type="PROSITE" id="PS51457"/>
    </source>
</evidence>
<sequence length="341" mass="39031">MSEEQKSRCAMPMKKRDEQEILTVPSRERNSLEAMVVEESTAGPRDQEELEDVDDWVLSYEGFKAKKAEENQKKMQLYKRQYSRSNSEVMTLSKEAITVPVNTVNQSSVQNEPVPNFVNNRYLLIRDMLKEAYYKRASDSLVKRILQALTTVHDDRRMPLQPVENMETKEQQQGSSGQLNQFLDEAKQNDNNINGNRENKTDDAVLVRTSCAKRVPNIEAVEQEWVPIGSGLTLIHPNKYKKISWKSYTIATRTLLVAVFSRRVLATHSLTGKPSPAFPGKPAKMSLDSKKVSDVIAEIVNRFKVRENLVRSIITTKCADECKMWKTRCKENAAKNRTETE</sequence>
<protein>
    <recommendedName>
        <fullName evidence="7">BEN domain-containing protein</fullName>
    </recommendedName>
</protein>
<evidence type="ECO:0000313" key="8">
    <source>
        <dbReference type="EMBL" id="CAB3230834.1"/>
    </source>
</evidence>
<evidence type="ECO:0000256" key="6">
    <source>
        <dbReference type="SAM" id="MobiDB-lite"/>
    </source>
</evidence>
<dbReference type="SMART" id="SM01025">
    <property type="entry name" value="BEN"/>
    <property type="match status" value="1"/>
</dbReference>
<dbReference type="OrthoDB" id="8186171at2759"/>
<keyword evidence="9" id="KW-1185">Reference proteome</keyword>
<evidence type="ECO:0000313" key="9">
    <source>
        <dbReference type="Proteomes" id="UP000494106"/>
    </source>
</evidence>
<dbReference type="PROSITE" id="PS51457">
    <property type="entry name" value="BEN"/>
    <property type="match status" value="1"/>
</dbReference>
<keyword evidence="3" id="KW-0805">Transcription regulation</keyword>
<reference evidence="8 9" key="1">
    <citation type="submission" date="2020-04" db="EMBL/GenBank/DDBJ databases">
        <authorList>
            <person name="Wallbank WR R."/>
            <person name="Pardo Diaz C."/>
            <person name="Kozak K."/>
            <person name="Martin S."/>
            <person name="Jiggins C."/>
            <person name="Moest M."/>
            <person name="Warren A I."/>
            <person name="Byers J.R.P. K."/>
            <person name="Montejo-Kovacevich G."/>
            <person name="Yen C E."/>
        </authorList>
    </citation>
    <scope>NUCLEOTIDE SEQUENCE [LARGE SCALE GENOMIC DNA]</scope>
</reference>